<comment type="caution">
    <text evidence="3">The sequence shown here is derived from an EMBL/GenBank/DDBJ whole genome shotgun (WGS) entry which is preliminary data.</text>
</comment>
<name>A0A150GDW1_GONPE</name>
<dbReference type="EMBL" id="LSYV01000032">
    <property type="protein sequence ID" value="KXZ47998.1"/>
    <property type="molecule type" value="Genomic_DNA"/>
</dbReference>
<dbReference type="Pfam" id="PF12499">
    <property type="entry name" value="DUF3707"/>
    <property type="match status" value="1"/>
</dbReference>
<evidence type="ECO:0000259" key="2">
    <source>
        <dbReference type="Pfam" id="PF12499"/>
    </source>
</evidence>
<evidence type="ECO:0000313" key="3">
    <source>
        <dbReference type="EMBL" id="KXZ47998.1"/>
    </source>
</evidence>
<dbReference type="AlphaFoldDB" id="A0A150GDW1"/>
<sequence length="176" mass="18747">MLLLCSSEQLLQTLLGAPGSGFPWCQCVSYDCKCSPYSLTLANVTKARTTTTTCFDVVYRGCDTSLACCRGMLDAVDKLSLETTASCATTKSYITKVTVDGKTHFSWNTLSHATPSGGTGYELKIYNLGMSNASLPGSQVCVYSQRPCLDTSDLLLDNGRGGSHEARHYAGNASAP</sequence>
<feature type="signal peptide" evidence="1">
    <location>
        <begin position="1"/>
        <end position="16"/>
    </location>
</feature>
<organism evidence="3 4">
    <name type="scientific">Gonium pectorale</name>
    <name type="common">Green alga</name>
    <dbReference type="NCBI Taxonomy" id="33097"/>
    <lineage>
        <taxon>Eukaryota</taxon>
        <taxon>Viridiplantae</taxon>
        <taxon>Chlorophyta</taxon>
        <taxon>core chlorophytes</taxon>
        <taxon>Chlorophyceae</taxon>
        <taxon>CS clade</taxon>
        <taxon>Chlamydomonadales</taxon>
        <taxon>Volvocaceae</taxon>
        <taxon>Gonium</taxon>
    </lineage>
</organism>
<evidence type="ECO:0000313" key="4">
    <source>
        <dbReference type="Proteomes" id="UP000075714"/>
    </source>
</evidence>
<dbReference type="InterPro" id="IPR024616">
    <property type="entry name" value="Pherophorin"/>
</dbReference>
<feature type="chain" id="PRO_5007562066" description="Pherophorin domain-containing protein" evidence="1">
    <location>
        <begin position="17"/>
        <end position="176"/>
    </location>
</feature>
<protein>
    <recommendedName>
        <fullName evidence="2">Pherophorin domain-containing protein</fullName>
    </recommendedName>
</protein>
<dbReference type="Proteomes" id="UP000075714">
    <property type="component" value="Unassembled WGS sequence"/>
</dbReference>
<evidence type="ECO:0000256" key="1">
    <source>
        <dbReference type="SAM" id="SignalP"/>
    </source>
</evidence>
<keyword evidence="4" id="KW-1185">Reference proteome</keyword>
<accession>A0A150GDW1</accession>
<gene>
    <name evidence="3" type="ORF">GPECTOR_31g362</name>
</gene>
<feature type="domain" description="Pherophorin" evidence="2">
    <location>
        <begin position="22"/>
        <end position="155"/>
    </location>
</feature>
<reference evidence="4" key="1">
    <citation type="journal article" date="2016" name="Nat. Commun.">
        <title>The Gonium pectorale genome demonstrates co-option of cell cycle regulation during the evolution of multicellularity.</title>
        <authorList>
            <person name="Hanschen E.R."/>
            <person name="Marriage T.N."/>
            <person name="Ferris P.J."/>
            <person name="Hamaji T."/>
            <person name="Toyoda A."/>
            <person name="Fujiyama A."/>
            <person name="Neme R."/>
            <person name="Noguchi H."/>
            <person name="Minakuchi Y."/>
            <person name="Suzuki M."/>
            <person name="Kawai-Toyooka H."/>
            <person name="Smith D.R."/>
            <person name="Sparks H."/>
            <person name="Anderson J."/>
            <person name="Bakaric R."/>
            <person name="Luria V."/>
            <person name="Karger A."/>
            <person name="Kirschner M.W."/>
            <person name="Durand P.M."/>
            <person name="Michod R.E."/>
            <person name="Nozaki H."/>
            <person name="Olson B.J."/>
        </authorList>
    </citation>
    <scope>NUCLEOTIDE SEQUENCE [LARGE SCALE GENOMIC DNA]</scope>
    <source>
        <strain evidence="4">NIES-2863</strain>
    </source>
</reference>
<keyword evidence="1" id="KW-0732">Signal</keyword>
<proteinExistence type="predicted"/>
<dbReference type="OrthoDB" id="536161at2759"/>